<accession>A0ABR5IQD7</accession>
<evidence type="ECO:0000256" key="5">
    <source>
        <dbReference type="SAM" id="MobiDB-lite"/>
    </source>
</evidence>
<evidence type="ECO:0000313" key="7">
    <source>
        <dbReference type="Proteomes" id="UP000037020"/>
    </source>
</evidence>
<dbReference type="SUPFAM" id="SSF69318">
    <property type="entry name" value="Integrin alpha N-terminal domain"/>
    <property type="match status" value="3"/>
</dbReference>
<dbReference type="GO" id="GO:0051213">
    <property type="term" value="F:dioxygenase activity"/>
    <property type="evidence" value="ECO:0007669"/>
    <property type="project" value="UniProtKB-KW"/>
</dbReference>
<gene>
    <name evidence="6" type="ORF">ADK38_48030</name>
</gene>
<dbReference type="InterPro" id="IPR013519">
    <property type="entry name" value="Int_alpha_beta-p"/>
</dbReference>
<keyword evidence="3" id="KW-0378">Hydrolase</keyword>
<dbReference type="RefSeq" id="WP_030883895.1">
    <property type="nucleotide sequence ID" value="NZ_JBIRHZ010000004.1"/>
</dbReference>
<evidence type="ECO:0000256" key="1">
    <source>
        <dbReference type="ARBA" id="ARBA00022729"/>
    </source>
</evidence>
<keyword evidence="6" id="KW-0560">Oxidoreductase</keyword>
<keyword evidence="4" id="KW-0325">Glycoprotein</keyword>
<keyword evidence="2" id="KW-0677">Repeat</keyword>
<reference evidence="6 7" key="1">
    <citation type="submission" date="2015-07" db="EMBL/GenBank/DDBJ databases">
        <authorList>
            <person name="Ju K.-S."/>
            <person name="Doroghazi J.R."/>
            <person name="Metcalf W.W."/>
        </authorList>
    </citation>
    <scope>NUCLEOTIDE SEQUENCE [LARGE SCALE GENOMIC DNA]</scope>
    <source>
        <strain evidence="6 7">NRRL B-3589</strain>
    </source>
</reference>
<dbReference type="InterPro" id="IPR013517">
    <property type="entry name" value="FG-GAP"/>
</dbReference>
<feature type="compositionally biased region" description="Polar residues" evidence="5">
    <location>
        <begin position="441"/>
        <end position="450"/>
    </location>
</feature>
<keyword evidence="7" id="KW-1185">Reference proteome</keyword>
<proteinExistence type="predicted"/>
<dbReference type="Pfam" id="PF13517">
    <property type="entry name" value="FG-GAP_3"/>
    <property type="match status" value="1"/>
</dbReference>
<dbReference type="PROSITE" id="PS51470">
    <property type="entry name" value="FG_GAP"/>
    <property type="match status" value="2"/>
</dbReference>
<dbReference type="PRINTS" id="PR01185">
    <property type="entry name" value="INTEGRINA"/>
</dbReference>
<evidence type="ECO:0000313" key="6">
    <source>
        <dbReference type="EMBL" id="KOG31550.1"/>
    </source>
</evidence>
<dbReference type="EMBL" id="LGUT01004838">
    <property type="protein sequence ID" value="KOG31550.1"/>
    <property type="molecule type" value="Genomic_DNA"/>
</dbReference>
<feature type="region of interest" description="Disordered" evidence="5">
    <location>
        <begin position="396"/>
        <end position="471"/>
    </location>
</feature>
<dbReference type="SMART" id="SM00191">
    <property type="entry name" value="Int_alpha"/>
    <property type="match status" value="6"/>
</dbReference>
<dbReference type="InterPro" id="IPR028994">
    <property type="entry name" value="Integrin_alpha_N"/>
</dbReference>
<dbReference type="Gene3D" id="2.130.10.130">
    <property type="entry name" value="Integrin alpha, N-terminal"/>
    <property type="match status" value="4"/>
</dbReference>
<evidence type="ECO:0000256" key="3">
    <source>
        <dbReference type="ARBA" id="ARBA00022801"/>
    </source>
</evidence>
<protein>
    <submittedName>
        <fullName evidence="6">Aromatic ring-opening dioxygenase LigA</fullName>
    </submittedName>
</protein>
<keyword evidence="6" id="KW-0223">Dioxygenase</keyword>
<evidence type="ECO:0000256" key="2">
    <source>
        <dbReference type="ARBA" id="ARBA00022737"/>
    </source>
</evidence>
<dbReference type="PANTHER" id="PTHR23221:SF7">
    <property type="entry name" value="PHOSPHATIDYLINOSITOL-GLYCAN-SPECIFIC PHOSPHOLIPASE D"/>
    <property type="match status" value="1"/>
</dbReference>
<dbReference type="PANTHER" id="PTHR23221">
    <property type="entry name" value="GLYCOSYLPHOSPHATIDYLINOSITOL PHOSPHOLIPASE D"/>
    <property type="match status" value="1"/>
</dbReference>
<dbReference type="Proteomes" id="UP000037020">
    <property type="component" value="Unassembled WGS sequence"/>
</dbReference>
<name>A0ABR5IQD7_9ACTN</name>
<comment type="caution">
    <text evidence="6">The sequence shown here is derived from an EMBL/GenBank/DDBJ whole genome shotgun (WGS) entry which is preliminary data.</text>
</comment>
<keyword evidence="1" id="KW-0732">Signal</keyword>
<sequence length="471" mass="46106">MRRPSLLAGAGTLVLAAGALGAWWVADRPAADPGGVSPQVATVGSGRGADVDGDGFDDLAVGMPDAPVQGQAGAGKVALVHGSGKGRTVGRHQTVSGAVDGEAVRAGDRFGAALALGDLDGDGYADLVVGASGRTAGGEKGAGAVTVVFGSRSGLSRTAVDFHAPAPTPGGRFGGQLALGDFDHDGLDDVAVVDGRQVAVVSGAKDLRSAGAEGVTVHTPPGGGGGTDRIATGDVDGDGYDDLVTVAHADDPADGGTLGVLPGSREGLKGARPGERVELPFAGYAPVVGDINGDGKDDVLLATGFGDGPRDAVLRTYPGSTDGLDVTGAVAWRGPLHLSDTARLADLDGDGHDDLVVGDDQNGAGAITVIRGGTHWLGPATARTISLDTKGVAGAAEPNDRFGSTLAQGDYNGDGTPDLAVGAPGKSHGRGAVSLLPGSPSGLTGRNSTIFGPDALNDPAPKASFGASLGG</sequence>
<evidence type="ECO:0000256" key="4">
    <source>
        <dbReference type="ARBA" id="ARBA00023180"/>
    </source>
</evidence>
<dbReference type="Pfam" id="PF01839">
    <property type="entry name" value="FG-GAP"/>
    <property type="match status" value="4"/>
</dbReference>
<organism evidence="6 7">
    <name type="scientific">Streptomyces varsoviensis</name>
    <dbReference type="NCBI Taxonomy" id="67373"/>
    <lineage>
        <taxon>Bacteria</taxon>
        <taxon>Bacillati</taxon>
        <taxon>Actinomycetota</taxon>
        <taxon>Actinomycetes</taxon>
        <taxon>Kitasatosporales</taxon>
        <taxon>Streptomycetaceae</taxon>
        <taxon>Streptomyces</taxon>
    </lineage>
</organism>
<dbReference type="InterPro" id="IPR000413">
    <property type="entry name" value="Integrin_alpha"/>
</dbReference>